<dbReference type="InterPro" id="IPR013783">
    <property type="entry name" value="Ig-like_fold"/>
</dbReference>
<feature type="region of interest" description="Disordered" evidence="4">
    <location>
        <begin position="516"/>
        <end position="543"/>
    </location>
</feature>
<evidence type="ECO:0000313" key="7">
    <source>
        <dbReference type="EMBL" id="GAA4420099.1"/>
    </source>
</evidence>
<evidence type="ECO:0000256" key="4">
    <source>
        <dbReference type="SAM" id="MobiDB-lite"/>
    </source>
</evidence>
<dbReference type="InterPro" id="IPR017853">
    <property type="entry name" value="GH"/>
</dbReference>
<dbReference type="EMBL" id="BAABGN010000002">
    <property type="protein sequence ID" value="GAA4416513.1"/>
    <property type="molecule type" value="Genomic_DNA"/>
</dbReference>
<dbReference type="CDD" id="cd11326">
    <property type="entry name" value="AmyAc_Glg_debranch"/>
    <property type="match status" value="1"/>
</dbReference>
<sequence>MGKMTYTAVEGRTYADVPAEPARSPAANPRRLGAHLVGDGIDVAVHASQAERVDLCLLDEGGDGTPTERRFSLCGPVDGIWHGHVPGVGAGQRYGFRVHGRWDPDAGLLHNPAKLLLDPYARALAGAVEPAPAIYSHVVGDDLAPLDGPWQADGRDSAPHVPHGVVVDDRFDAAVPGPGTPWADTVLYEAHVRGLTMRLPEVPPELRGTYAGLAHPATVAHLKELGVTAVELLPVHAKFPEPFLTQKGLTNYWGYNTLGYFAPEPSYATKAAQQAGPEAVLAEVKGMVALLHAAGLEVILDVVYNHTCEGGGDGPTLSFRGLDNTGYYLHDGAAPARLVDVTGCGNSLDFRRTRVVQLTLDSLRYWASEVGVDGFRFDLAVTLGRDAADFSPRHPFLVAMATDPVVGATKLITEPWDLGPAGWRTGQFPAPAADWNDRFRNTVRRYWLADPATAAKGGTGKDLRELATRLAGSADLFSHGEVPGGRGPLASVNFVTAHDGFTLADLVTYDHKHNAANLEDNHDGTDDNRSWNHGVEGSVPRDSPAAEIVPVRRRSMRNMLGTMLVAAGTPMLTAGDEMGRTQGGNNNAYCQDNDISWLDWNRDGWHADLLATSTCLLRLRREHPVLRPEGFCTGRPAGDDTVPDLSWYDETGTPMTPEAWADPHRRVLQMHRSGRPLGDVDALVVLNGSLDEQTVVPPIGRGTGYDLVWDSAWETPGDGHGASLENPDDWPEQSDGEDGNGQHVPPEPGYAVEMESLSMRIYLARPSR</sequence>
<dbReference type="InterPro" id="IPR006047">
    <property type="entry name" value="GH13_cat_dom"/>
</dbReference>
<dbReference type="InterPro" id="IPR004193">
    <property type="entry name" value="Glyco_hydro_13_N"/>
</dbReference>
<dbReference type="InterPro" id="IPR011837">
    <property type="entry name" value="Glycogen_debranch_GlgX"/>
</dbReference>
<dbReference type="SMART" id="SM00642">
    <property type="entry name" value="Aamy"/>
    <property type="match status" value="1"/>
</dbReference>
<keyword evidence="8" id="KW-1185">Reference proteome</keyword>
<evidence type="ECO:0000256" key="2">
    <source>
        <dbReference type="ARBA" id="ARBA00022801"/>
    </source>
</evidence>
<proteinExistence type="inferred from homology"/>
<name>A0ABP8KUT3_9MICO</name>
<dbReference type="InterPro" id="IPR044505">
    <property type="entry name" value="GlgX_Isoamylase_N_E_set"/>
</dbReference>
<dbReference type="PANTHER" id="PTHR43002">
    <property type="entry name" value="GLYCOGEN DEBRANCHING ENZYME"/>
    <property type="match status" value="1"/>
</dbReference>
<reference evidence="8" key="2">
    <citation type="journal article" date="2019" name="Int. J. Syst. Evol. Microbiol.">
        <title>The Global Catalogue of Microorganisms (GCM) 10K type strain sequencing project: providing services to taxonomists for standard genome sequencing and annotation.</title>
        <authorList>
            <consortium name="The Broad Institute Genomics Platform"/>
            <consortium name="The Broad Institute Genome Sequencing Center for Infectious Disease"/>
            <person name="Wu L."/>
            <person name="Ma J."/>
        </authorList>
    </citation>
    <scope>NUCLEOTIDE SEQUENCE [LARGE SCALE GENOMIC DNA]</scope>
    <source>
        <strain evidence="8">JCM 17810</strain>
    </source>
</reference>
<feature type="compositionally biased region" description="Basic and acidic residues" evidence="4">
    <location>
        <begin position="516"/>
        <end position="530"/>
    </location>
</feature>
<evidence type="ECO:0000259" key="5">
    <source>
        <dbReference type="SMART" id="SM00642"/>
    </source>
</evidence>
<dbReference type="Gene3D" id="2.60.40.1180">
    <property type="entry name" value="Golgi alpha-mannosidase II"/>
    <property type="match status" value="1"/>
</dbReference>
<feature type="domain" description="Glycosyl hydrolase family 13 catalytic" evidence="5">
    <location>
        <begin position="185"/>
        <end position="606"/>
    </location>
</feature>
<dbReference type="Gene3D" id="2.60.40.10">
    <property type="entry name" value="Immunoglobulins"/>
    <property type="match status" value="1"/>
</dbReference>
<dbReference type="Pfam" id="PF02922">
    <property type="entry name" value="CBM_48"/>
    <property type="match status" value="1"/>
</dbReference>
<reference evidence="6" key="1">
    <citation type="journal article" date="2014" name="Int. J. Syst. Evol. Microbiol.">
        <title>Complete genome of a new Firmicutes species belonging to the dominant human colonic microbiota ('Ruminococcus bicirculans') reveals two chromosomes and a selective capacity to utilize plant glucans.</title>
        <authorList>
            <consortium name="NISC Comparative Sequencing Program"/>
            <person name="Wegmann U."/>
            <person name="Louis P."/>
            <person name="Goesmann A."/>
            <person name="Henrissat B."/>
            <person name="Duncan S.H."/>
            <person name="Flint H.J."/>
        </authorList>
    </citation>
    <scope>NUCLEOTIDE SEQUENCE</scope>
    <source>
        <strain evidence="6">JCM 17810</strain>
    </source>
</reference>
<evidence type="ECO:0000313" key="6">
    <source>
        <dbReference type="EMBL" id="GAA4416513.1"/>
    </source>
</evidence>
<dbReference type="CDD" id="cd02856">
    <property type="entry name" value="E_set_GDE_Isoamylase_N"/>
    <property type="match status" value="1"/>
</dbReference>
<gene>
    <name evidence="6" type="primary">glgX_1</name>
    <name evidence="7" type="synonym">glgX_2</name>
    <name evidence="6" type="ORF">GCM10023169_03880</name>
    <name evidence="7" type="ORF">GCM10023169_11490</name>
</gene>
<organism evidence="6 8">
    <name type="scientific">Georgenia halophila</name>
    <dbReference type="NCBI Taxonomy" id="620889"/>
    <lineage>
        <taxon>Bacteria</taxon>
        <taxon>Bacillati</taxon>
        <taxon>Actinomycetota</taxon>
        <taxon>Actinomycetes</taxon>
        <taxon>Micrococcales</taxon>
        <taxon>Bogoriellaceae</taxon>
        <taxon>Georgenia</taxon>
    </lineage>
</organism>
<dbReference type="SUPFAM" id="SSF81296">
    <property type="entry name" value="E set domains"/>
    <property type="match status" value="1"/>
</dbReference>
<feature type="compositionally biased region" description="Acidic residues" evidence="4">
    <location>
        <begin position="726"/>
        <end position="738"/>
    </location>
</feature>
<comment type="caution">
    <text evidence="6">The sequence shown here is derived from an EMBL/GenBank/DDBJ whole genome shotgun (WGS) entry which is preliminary data.</text>
</comment>
<dbReference type="SUPFAM" id="SSF51445">
    <property type="entry name" value="(Trans)glycosidases"/>
    <property type="match status" value="1"/>
</dbReference>
<comment type="similarity">
    <text evidence="1">Belongs to the glycosyl hydrolase 13 family.</text>
</comment>
<dbReference type="RefSeq" id="WP_345214811.1">
    <property type="nucleotide sequence ID" value="NZ_BAABGN010000002.1"/>
</dbReference>
<keyword evidence="3" id="KW-0326">Glycosidase</keyword>
<evidence type="ECO:0000256" key="3">
    <source>
        <dbReference type="ARBA" id="ARBA00023295"/>
    </source>
</evidence>
<accession>A0ABP8KUT3</accession>
<dbReference type="SUPFAM" id="SSF51011">
    <property type="entry name" value="Glycosyl hydrolase domain"/>
    <property type="match status" value="1"/>
</dbReference>
<dbReference type="Gene3D" id="3.20.20.80">
    <property type="entry name" value="Glycosidases"/>
    <property type="match status" value="1"/>
</dbReference>
<dbReference type="Proteomes" id="UP001500622">
    <property type="component" value="Unassembled WGS sequence"/>
</dbReference>
<protein>
    <submittedName>
        <fullName evidence="6">Glycogen debranching protein GlgX</fullName>
    </submittedName>
</protein>
<dbReference type="NCBIfam" id="TIGR02100">
    <property type="entry name" value="glgX_debranch"/>
    <property type="match status" value="1"/>
</dbReference>
<dbReference type="InterPro" id="IPR014756">
    <property type="entry name" value="Ig_E-set"/>
</dbReference>
<dbReference type="InterPro" id="IPR013780">
    <property type="entry name" value="Glyco_hydro_b"/>
</dbReference>
<dbReference type="EMBL" id="BAABGN010000004">
    <property type="protein sequence ID" value="GAA4420099.1"/>
    <property type="molecule type" value="Genomic_DNA"/>
</dbReference>
<keyword evidence="2" id="KW-0378">Hydrolase</keyword>
<feature type="region of interest" description="Disordered" evidence="4">
    <location>
        <begin position="712"/>
        <end position="751"/>
    </location>
</feature>
<evidence type="ECO:0000256" key="1">
    <source>
        <dbReference type="ARBA" id="ARBA00008061"/>
    </source>
</evidence>
<evidence type="ECO:0000313" key="8">
    <source>
        <dbReference type="Proteomes" id="UP001500622"/>
    </source>
</evidence>
<reference evidence="6" key="3">
    <citation type="submission" date="2023-12" db="EMBL/GenBank/DDBJ databases">
        <authorList>
            <person name="Sun Q."/>
            <person name="Inoue M."/>
        </authorList>
    </citation>
    <scope>NUCLEOTIDE SEQUENCE</scope>
    <source>
        <strain evidence="6">JCM 17810</strain>
    </source>
</reference>